<name>A0A484CA03_PERFV</name>
<evidence type="ECO:0000313" key="15">
    <source>
        <dbReference type="Proteomes" id="UP000295070"/>
    </source>
</evidence>
<dbReference type="STRING" id="8167.A0A484CA03"/>
<evidence type="ECO:0000259" key="13">
    <source>
        <dbReference type="PROSITE" id="PS50835"/>
    </source>
</evidence>
<dbReference type="SUPFAM" id="SSF48726">
    <property type="entry name" value="Immunoglobulin"/>
    <property type="match status" value="7"/>
</dbReference>
<keyword evidence="6 12" id="KW-0472">Membrane</keyword>
<dbReference type="Pfam" id="PF07686">
    <property type="entry name" value="V-set"/>
    <property type="match status" value="5"/>
</dbReference>
<evidence type="ECO:0000256" key="5">
    <source>
        <dbReference type="ARBA" id="ARBA00022989"/>
    </source>
</evidence>
<feature type="domain" description="Ig-like" evidence="13">
    <location>
        <begin position="590"/>
        <end position="699"/>
    </location>
</feature>
<evidence type="ECO:0000256" key="9">
    <source>
        <dbReference type="ARBA" id="ARBA00023180"/>
    </source>
</evidence>
<dbReference type="InterPro" id="IPR051713">
    <property type="entry name" value="T-cell_Activation_Regulation"/>
</dbReference>
<keyword evidence="10" id="KW-0393">Immunoglobulin domain</keyword>
<gene>
    <name evidence="14" type="ORF">EPR50_G00201040</name>
</gene>
<dbReference type="AlphaFoldDB" id="A0A484CA03"/>
<sequence>MVASAVTVLVVFGACAFFIYVSGHDSYVEVYKGNESVVLPCQDYSLPDVTKVVWSRFDLNTTTIHQHQHQDEPYVQNPHYRGQTFMSADALKTGEFNLTLKAPYPSDSGIYTCTGYGKENMKTQKTVQLQVKVPQHDSDVEVYEGVWSVVLPCQISSSLPEDTKVVWSSFGFNPSTVHHHQDYAEPHFQNQLCSSRTSMSADALKTGDLSLTLKHPHLSDSGIYTCTVYSNGSMMGKKTVYLQVTELFTFLTRFLLEVVLVLGLAVALALGLAVYFEYSIITVSRVEVKEGEMFVKLPYKTRAPLPVDVTVEWSRCAPEPMKVHEYRIGNNYPVRQDQFYCDRTQMEKDPLKTGNCGLTLRDPCFRDSGTYICTVYKNRDIHAQKVVQLRVKDATVEWKRTKAEPMIVHVYQNGQDQPDKQDEYYHGHTKMNKDPLQSKDLSVTINNSGYSDRGTYICTVHKDGDILAQKVVERHLKSSVANVEVDHSAKTVKLPWQITANLPQDATVEWTYWHSTMFKINVYVYENGRDQPEKQNLSYTGRTKMRENPLRSGDLSLTLINPTHSDSKTYTCAVRKDGDILWERTVHLNVKVSQHDSYVEVYEGEKSVVLPCQVFWLPEVTKVVWSRFAHNPTTVHQHQHKDEPHVQNQHYSGRTSSSPHALKTGHHSLTLKDPNLCDSGVYTCTVYSNGYMMGKKTVQLQVKELPPLFTRLLQPVVPLTVLLALLLVICLLLYFAYNHIPVSRVEVEEGAPLVMLPFETATPPPADFTVEWSRCAPEPVIVHEYRNGHLIRQGKFYSNRTTLEQHRVTTGDFSLILRKPCFSDSATYICTVYKNKDIHAQKVVRLKFKESWWSWFFGREY</sequence>
<evidence type="ECO:0000313" key="14">
    <source>
        <dbReference type="EMBL" id="TDG98514.1"/>
    </source>
</evidence>
<evidence type="ECO:0000256" key="4">
    <source>
        <dbReference type="ARBA" id="ARBA00022729"/>
    </source>
</evidence>
<dbReference type="PANTHER" id="PTHR25466">
    <property type="entry name" value="T-LYMPHOCYTE ACTIVATION ANTIGEN"/>
    <property type="match status" value="1"/>
</dbReference>
<organism evidence="14 15">
    <name type="scientific">Perca flavescens</name>
    <name type="common">American yellow perch</name>
    <name type="synonym">Morone flavescens</name>
    <dbReference type="NCBI Taxonomy" id="8167"/>
    <lineage>
        <taxon>Eukaryota</taxon>
        <taxon>Metazoa</taxon>
        <taxon>Chordata</taxon>
        <taxon>Craniata</taxon>
        <taxon>Vertebrata</taxon>
        <taxon>Euteleostomi</taxon>
        <taxon>Actinopterygii</taxon>
        <taxon>Neopterygii</taxon>
        <taxon>Teleostei</taxon>
        <taxon>Neoteleostei</taxon>
        <taxon>Acanthomorphata</taxon>
        <taxon>Eupercaria</taxon>
        <taxon>Perciformes</taxon>
        <taxon>Percoidei</taxon>
        <taxon>Percidae</taxon>
        <taxon>Percinae</taxon>
        <taxon>Perca</taxon>
    </lineage>
</organism>
<dbReference type="GO" id="GO:0042102">
    <property type="term" value="P:positive regulation of T cell proliferation"/>
    <property type="evidence" value="ECO:0007669"/>
    <property type="project" value="TreeGrafter"/>
</dbReference>
<feature type="compositionally biased region" description="Polar residues" evidence="11">
    <location>
        <begin position="646"/>
        <end position="659"/>
    </location>
</feature>
<dbReference type="GO" id="GO:0009897">
    <property type="term" value="C:external side of plasma membrane"/>
    <property type="evidence" value="ECO:0007669"/>
    <property type="project" value="TreeGrafter"/>
</dbReference>
<dbReference type="SMART" id="SM00409">
    <property type="entry name" value="IG"/>
    <property type="match status" value="6"/>
</dbReference>
<dbReference type="GO" id="GO:0007166">
    <property type="term" value="P:cell surface receptor signaling pathway"/>
    <property type="evidence" value="ECO:0007669"/>
    <property type="project" value="TreeGrafter"/>
</dbReference>
<comment type="caution">
    <text evidence="14">The sequence shown here is derived from an EMBL/GenBank/DDBJ whole genome shotgun (WGS) entry which is preliminary data.</text>
</comment>
<feature type="domain" description="Ig-like" evidence="13">
    <location>
        <begin position="370"/>
        <end position="473"/>
    </location>
</feature>
<evidence type="ECO:0000256" key="7">
    <source>
        <dbReference type="ARBA" id="ARBA00023157"/>
    </source>
</evidence>
<dbReference type="SMART" id="SM00406">
    <property type="entry name" value="IGv"/>
    <property type="match status" value="6"/>
</dbReference>
<keyword evidence="7" id="KW-1015">Disulfide bond</keyword>
<dbReference type="GO" id="GO:0031295">
    <property type="term" value="P:T cell costimulation"/>
    <property type="evidence" value="ECO:0007669"/>
    <property type="project" value="TreeGrafter"/>
</dbReference>
<accession>A0A484CA03</accession>
<dbReference type="InterPro" id="IPR007110">
    <property type="entry name" value="Ig-like_dom"/>
</dbReference>
<keyword evidence="2" id="KW-1003">Cell membrane</keyword>
<dbReference type="PROSITE" id="PS50835">
    <property type="entry name" value="IG_LIKE"/>
    <property type="match status" value="5"/>
</dbReference>
<dbReference type="Proteomes" id="UP000295070">
    <property type="component" value="Chromosome 20"/>
</dbReference>
<keyword evidence="3 12" id="KW-0812">Transmembrane</keyword>
<evidence type="ECO:0000256" key="2">
    <source>
        <dbReference type="ARBA" id="ARBA00022475"/>
    </source>
</evidence>
<keyword evidence="4" id="KW-0732">Signal</keyword>
<keyword evidence="8" id="KW-0675">Receptor</keyword>
<evidence type="ECO:0000256" key="8">
    <source>
        <dbReference type="ARBA" id="ARBA00023170"/>
    </source>
</evidence>
<dbReference type="GO" id="GO:0006955">
    <property type="term" value="P:immune response"/>
    <property type="evidence" value="ECO:0007669"/>
    <property type="project" value="TreeGrafter"/>
</dbReference>
<dbReference type="Gene3D" id="2.60.40.10">
    <property type="entry name" value="Immunoglobulins"/>
    <property type="match status" value="7"/>
</dbReference>
<dbReference type="GO" id="GO:0042130">
    <property type="term" value="P:negative regulation of T cell proliferation"/>
    <property type="evidence" value="ECO:0007669"/>
    <property type="project" value="TreeGrafter"/>
</dbReference>
<evidence type="ECO:0000256" key="6">
    <source>
        <dbReference type="ARBA" id="ARBA00023136"/>
    </source>
</evidence>
<feature type="domain" description="Ig-like" evidence="13">
    <location>
        <begin position="134"/>
        <end position="241"/>
    </location>
</feature>
<evidence type="ECO:0000256" key="3">
    <source>
        <dbReference type="ARBA" id="ARBA00022692"/>
    </source>
</evidence>
<feature type="transmembrane region" description="Helical" evidence="12">
    <location>
        <begin position="716"/>
        <end position="737"/>
    </location>
</feature>
<keyword evidence="5 12" id="KW-1133">Transmembrane helix</keyword>
<protein>
    <recommendedName>
        <fullName evidence="13">Ig-like domain-containing protein</fullName>
    </recommendedName>
</protein>
<evidence type="ECO:0000256" key="11">
    <source>
        <dbReference type="SAM" id="MobiDB-lite"/>
    </source>
</evidence>
<evidence type="ECO:0000256" key="12">
    <source>
        <dbReference type="SAM" id="Phobius"/>
    </source>
</evidence>
<feature type="region of interest" description="Disordered" evidence="11">
    <location>
        <begin position="635"/>
        <end position="664"/>
    </location>
</feature>
<dbReference type="InterPro" id="IPR013106">
    <property type="entry name" value="Ig_V-set"/>
</dbReference>
<feature type="domain" description="Ig-like" evidence="13">
    <location>
        <begin position="34"/>
        <end position="128"/>
    </location>
</feature>
<evidence type="ECO:0000256" key="10">
    <source>
        <dbReference type="ARBA" id="ARBA00023319"/>
    </source>
</evidence>
<proteinExistence type="predicted"/>
<dbReference type="InterPro" id="IPR013783">
    <property type="entry name" value="Ig-like_fold"/>
</dbReference>
<reference evidence="14 15" key="1">
    <citation type="submission" date="2019-01" db="EMBL/GenBank/DDBJ databases">
        <title>A chromosome-scale genome assembly of the yellow perch, Perca flavescens.</title>
        <authorList>
            <person name="Feron R."/>
            <person name="Morvezen R."/>
            <person name="Bestin A."/>
            <person name="Haffray P."/>
            <person name="Klopp C."/>
            <person name="Zahm M."/>
            <person name="Cabau C."/>
            <person name="Roques C."/>
            <person name="Donnadieu C."/>
            <person name="Bouchez O."/>
            <person name="Christie M."/>
            <person name="Larson W."/>
            <person name="Guiguen Y."/>
        </authorList>
    </citation>
    <scope>NUCLEOTIDE SEQUENCE [LARGE SCALE GENOMIC DNA]</scope>
    <source>
        <strain evidence="14">YP-PL-M2</strain>
        <tissue evidence="14">Blood</tissue>
    </source>
</reference>
<keyword evidence="9" id="KW-0325">Glycoprotein</keyword>
<dbReference type="PANTHER" id="PTHR25466:SF14">
    <property type="entry name" value="BUTYROPHILIN SUBFAMILY 2 MEMBER A2-LIKE-RELATED"/>
    <property type="match status" value="1"/>
</dbReference>
<feature type="domain" description="Ig-like" evidence="13">
    <location>
        <begin position="718"/>
        <end position="845"/>
    </location>
</feature>
<feature type="transmembrane region" description="Helical" evidence="12">
    <location>
        <begin position="254"/>
        <end position="276"/>
    </location>
</feature>
<comment type="subcellular location">
    <subcellularLocation>
        <location evidence="1">Cell membrane</location>
        <topology evidence="1">Single-pass type I membrane protein</topology>
    </subcellularLocation>
</comment>
<dbReference type="InterPro" id="IPR036179">
    <property type="entry name" value="Ig-like_dom_sf"/>
</dbReference>
<dbReference type="GO" id="GO:0071222">
    <property type="term" value="P:cellular response to lipopolysaccharide"/>
    <property type="evidence" value="ECO:0007669"/>
    <property type="project" value="TreeGrafter"/>
</dbReference>
<dbReference type="InterPro" id="IPR003599">
    <property type="entry name" value="Ig_sub"/>
</dbReference>
<dbReference type="EMBL" id="SCKG01000020">
    <property type="protein sequence ID" value="TDG98514.1"/>
    <property type="molecule type" value="Genomic_DNA"/>
</dbReference>
<keyword evidence="15" id="KW-1185">Reference proteome</keyword>
<evidence type="ECO:0000256" key="1">
    <source>
        <dbReference type="ARBA" id="ARBA00004251"/>
    </source>
</evidence>